<dbReference type="OrthoDB" id="10066052at2759"/>
<dbReference type="SUPFAM" id="SSF56672">
    <property type="entry name" value="DNA/RNA polymerases"/>
    <property type="match status" value="1"/>
</dbReference>
<keyword evidence="3" id="KW-1185">Reference proteome</keyword>
<name>A0A4Z2CKK6_SCHJA</name>
<dbReference type="Pfam" id="PF00078">
    <property type="entry name" value="RVT_1"/>
    <property type="match status" value="1"/>
</dbReference>
<keyword evidence="2" id="KW-0695">RNA-directed DNA polymerase</keyword>
<feature type="non-terminal residue" evidence="2">
    <location>
        <position position="697"/>
    </location>
</feature>
<dbReference type="EMBL" id="SKCS01000827">
    <property type="protein sequence ID" value="TNN04823.1"/>
    <property type="molecule type" value="Genomic_DNA"/>
</dbReference>
<dbReference type="GO" id="GO:0031012">
    <property type="term" value="C:extracellular matrix"/>
    <property type="evidence" value="ECO:0007669"/>
    <property type="project" value="TreeGrafter"/>
</dbReference>
<proteinExistence type="predicted"/>
<feature type="domain" description="Reverse transcriptase" evidence="1">
    <location>
        <begin position="508"/>
        <end position="654"/>
    </location>
</feature>
<dbReference type="InterPro" id="IPR036691">
    <property type="entry name" value="Endo/exonu/phosph_ase_sf"/>
</dbReference>
<sequence>SGYLACAISSQTAVLNHHLVTLNTNDSDKDLIRFFTIHSSFLNFLVINARSLLNKISTLKTIALLAKPSLIFVTETWCSSSVTDSELAIQDYMLYRGNREYRRGGGCLIYVVPESVWISVNTQNYSLLFGCIYRTPNTSTTVDNTINNAFVHTSALNYNAKVITCDFNLHRIDWNVEMHCWTQCVHSPTRYNNILDLVFCHDVTPLSLQVSKELETSDHKMILCILHFNRNLSHPNNRKLRKTRLYRDYKNVDWNLLHALLSCSDWDNFFLTNNLTEALDIFYQINDSCLDSIAPIKISNIIKSNDLYIPLHYRIKLRRLQKCYFKSNDFSAVVEITMTYNQLKEVHRLNAIKEEVSAMDSGSKIQNLVRLFNKRLKPSWNSDIPCILRDGILINDHNIIVNLFSDFFANRGKPLDDIEVEMISSATNYMKSVTFTYDNICKSIKSLRTSSSCGVDGLASIYFKLGGPNMPLILLGLFDLSLTAGTYPSRWKTSYICPRFKSGDRTNLHNYRPINITPVISRIMENIVCDKISDRLLIFNFQHGFLKTRSCMTCHFEFFNLIFTERSLGHLVLVLYLDISKAFDMVNHRLLMSKHFSYGVKNPLLAWLNSFLSHRHQIVKINSTLSKAEPVASGVIQGRVLGPLLFIAYVNDICKYDLKIVYSFPPHEFAHTFCSVTAELNKVAVWCSKWKLDLNAS</sequence>
<organism evidence="2 3">
    <name type="scientific">Schistosoma japonicum</name>
    <name type="common">Blood fluke</name>
    <dbReference type="NCBI Taxonomy" id="6182"/>
    <lineage>
        <taxon>Eukaryota</taxon>
        <taxon>Metazoa</taxon>
        <taxon>Spiralia</taxon>
        <taxon>Lophotrochozoa</taxon>
        <taxon>Platyhelminthes</taxon>
        <taxon>Trematoda</taxon>
        <taxon>Digenea</taxon>
        <taxon>Strigeidida</taxon>
        <taxon>Schistosomatoidea</taxon>
        <taxon>Schistosomatidae</taxon>
        <taxon>Schistosoma</taxon>
    </lineage>
</organism>
<dbReference type="AlphaFoldDB" id="A0A4Z2CKK6"/>
<dbReference type="Gene3D" id="3.60.10.10">
    <property type="entry name" value="Endonuclease/exonuclease/phosphatase"/>
    <property type="match status" value="1"/>
</dbReference>
<evidence type="ECO:0000313" key="2">
    <source>
        <dbReference type="EMBL" id="TNN04823.1"/>
    </source>
</evidence>
<evidence type="ECO:0000259" key="1">
    <source>
        <dbReference type="Pfam" id="PF00078"/>
    </source>
</evidence>
<evidence type="ECO:0000313" key="3">
    <source>
        <dbReference type="Proteomes" id="UP000311919"/>
    </source>
</evidence>
<accession>A0A4Z2CKK6</accession>
<protein>
    <submittedName>
        <fullName evidence="2">Putative RNA-directed DNA polymerase from transposon X-element</fullName>
    </submittedName>
</protein>
<keyword evidence="2" id="KW-0548">Nucleotidyltransferase</keyword>
<gene>
    <name evidence="2" type="ORF">EWB00_010562</name>
</gene>
<dbReference type="GO" id="GO:0061343">
    <property type="term" value="P:cell adhesion involved in heart morphogenesis"/>
    <property type="evidence" value="ECO:0007669"/>
    <property type="project" value="TreeGrafter"/>
</dbReference>
<keyword evidence="2" id="KW-0808">Transferase</keyword>
<dbReference type="PANTHER" id="PTHR33395">
    <property type="entry name" value="TRANSCRIPTASE, PUTATIVE-RELATED-RELATED"/>
    <property type="match status" value="1"/>
</dbReference>
<dbReference type="InterPro" id="IPR043502">
    <property type="entry name" value="DNA/RNA_pol_sf"/>
</dbReference>
<dbReference type="PANTHER" id="PTHR33395:SF22">
    <property type="entry name" value="REVERSE TRANSCRIPTASE DOMAIN-CONTAINING PROTEIN"/>
    <property type="match status" value="1"/>
</dbReference>
<dbReference type="SUPFAM" id="SSF56219">
    <property type="entry name" value="DNase I-like"/>
    <property type="match status" value="1"/>
</dbReference>
<dbReference type="Proteomes" id="UP000311919">
    <property type="component" value="Unassembled WGS sequence"/>
</dbReference>
<feature type="non-terminal residue" evidence="2">
    <location>
        <position position="1"/>
    </location>
</feature>
<comment type="caution">
    <text evidence="2">The sequence shown here is derived from an EMBL/GenBank/DDBJ whole genome shotgun (WGS) entry which is preliminary data.</text>
</comment>
<reference evidence="2 3" key="1">
    <citation type="submission" date="2019-03" db="EMBL/GenBank/DDBJ databases">
        <title>An improved genome assembly of the fluke Schistosoma japonicum.</title>
        <authorList>
            <person name="Hu W."/>
            <person name="Luo F."/>
            <person name="Yin M."/>
            <person name="Mo X."/>
            <person name="Sun C."/>
            <person name="Wu Q."/>
            <person name="Zhu B."/>
            <person name="Xiang M."/>
            <person name="Wang J."/>
            <person name="Wang Y."/>
            <person name="Zhang T."/>
            <person name="Xu B."/>
            <person name="Zheng H."/>
            <person name="Feng Z."/>
        </authorList>
    </citation>
    <scope>NUCLEOTIDE SEQUENCE [LARGE SCALE GENOMIC DNA]</scope>
    <source>
        <strain evidence="2">HuSjv2</strain>
        <tissue evidence="2">Worms</tissue>
    </source>
</reference>
<dbReference type="GO" id="GO:0003964">
    <property type="term" value="F:RNA-directed DNA polymerase activity"/>
    <property type="evidence" value="ECO:0007669"/>
    <property type="project" value="UniProtKB-KW"/>
</dbReference>
<dbReference type="GO" id="GO:0007508">
    <property type="term" value="P:larval heart development"/>
    <property type="evidence" value="ECO:0007669"/>
    <property type="project" value="TreeGrafter"/>
</dbReference>
<dbReference type="InterPro" id="IPR000477">
    <property type="entry name" value="RT_dom"/>
</dbReference>